<feature type="domain" description="Peptidase S74" evidence="2">
    <location>
        <begin position="1"/>
        <end position="130"/>
    </location>
</feature>
<evidence type="ECO:0000259" key="2">
    <source>
        <dbReference type="PROSITE" id="PS51688"/>
    </source>
</evidence>
<dbReference type="RefSeq" id="WP_378988251.1">
    <property type="nucleotide sequence ID" value="NZ_JBHSBW010000016.1"/>
</dbReference>
<reference evidence="4" key="1">
    <citation type="journal article" date="2019" name="Int. J. Syst. Evol. Microbiol.">
        <title>The Global Catalogue of Microorganisms (GCM) 10K type strain sequencing project: providing services to taxonomists for standard genome sequencing and annotation.</title>
        <authorList>
            <consortium name="The Broad Institute Genomics Platform"/>
            <consortium name="The Broad Institute Genome Sequencing Center for Infectious Disease"/>
            <person name="Wu L."/>
            <person name="Ma J."/>
        </authorList>
    </citation>
    <scope>NUCLEOTIDE SEQUENCE [LARGE SCALE GENOMIC DNA]</scope>
    <source>
        <strain evidence="4">CCM 8691</strain>
    </source>
</reference>
<comment type="caution">
    <text evidence="3">The sequence shown here is derived from an EMBL/GenBank/DDBJ whole genome shotgun (WGS) entry which is preliminary data.</text>
</comment>
<proteinExistence type="predicted"/>
<feature type="signal peptide" evidence="1">
    <location>
        <begin position="1"/>
        <end position="22"/>
    </location>
</feature>
<evidence type="ECO:0000313" key="3">
    <source>
        <dbReference type="EMBL" id="MFC4213238.1"/>
    </source>
</evidence>
<dbReference type="PROSITE" id="PS51688">
    <property type="entry name" value="ICA"/>
    <property type="match status" value="1"/>
</dbReference>
<dbReference type="InterPro" id="IPR030392">
    <property type="entry name" value="S74_ICA"/>
</dbReference>
<name>A0ABV8PGQ2_9SPHI</name>
<dbReference type="Proteomes" id="UP001595789">
    <property type="component" value="Unassembled WGS sequence"/>
</dbReference>
<dbReference type="EMBL" id="JBHSBW010000016">
    <property type="protein sequence ID" value="MFC4213238.1"/>
    <property type="molecule type" value="Genomic_DNA"/>
</dbReference>
<keyword evidence="1" id="KW-0732">Signal</keyword>
<organism evidence="3 4">
    <name type="scientific">Pedobacter lithocola</name>
    <dbReference type="NCBI Taxonomy" id="1908239"/>
    <lineage>
        <taxon>Bacteria</taxon>
        <taxon>Pseudomonadati</taxon>
        <taxon>Bacteroidota</taxon>
        <taxon>Sphingobacteriia</taxon>
        <taxon>Sphingobacteriales</taxon>
        <taxon>Sphingobacteriaceae</taxon>
        <taxon>Pedobacter</taxon>
    </lineage>
</organism>
<feature type="chain" id="PRO_5046831279" evidence="1">
    <location>
        <begin position="23"/>
        <end position="139"/>
    </location>
</feature>
<dbReference type="Pfam" id="PF13884">
    <property type="entry name" value="Peptidase_S74"/>
    <property type="match status" value="1"/>
</dbReference>
<accession>A0ABV8PGQ2</accession>
<keyword evidence="4" id="KW-1185">Reference proteome</keyword>
<gene>
    <name evidence="3" type="ORF">ACFOWA_18740</name>
</gene>
<evidence type="ECO:0000313" key="4">
    <source>
        <dbReference type="Proteomes" id="UP001595789"/>
    </source>
</evidence>
<sequence>MKRAISLSFAVFLISASLKISAQEIGQTNIQPLNNSISVISQLQPVSFNYDAKWAEKLKLSNKSQMGFVATDVQKILPSLVRKQAKDYPSGKNAFKTATVSTIDYESLIPLLVGSIKEQQQQIEQLRAEVDSLKSKNTK</sequence>
<protein>
    <submittedName>
        <fullName evidence="3">Tail fiber domain-containing protein</fullName>
    </submittedName>
</protein>
<evidence type="ECO:0000256" key="1">
    <source>
        <dbReference type="SAM" id="SignalP"/>
    </source>
</evidence>